<evidence type="ECO:0000259" key="1">
    <source>
        <dbReference type="Pfam" id="PF01909"/>
    </source>
</evidence>
<sequence>MRFTRLRLLREALDRLCEIICVLENLGFQAEFYLVGGAAENRLTAMSDVDIVVVLDHEPSFEEAVQIREKILEALEEAGIPLYLPIDFHIVGPESLRRYRTAKRLECSRCN</sequence>
<dbReference type="OrthoDB" id="40412at2157"/>
<dbReference type="Proteomes" id="UP000001037">
    <property type="component" value="Chromosome"/>
</dbReference>
<dbReference type="InParanoid" id="G0EG04"/>
<dbReference type="AlphaFoldDB" id="G0EG04"/>
<dbReference type="RefSeq" id="WP_014026782.1">
    <property type="nucleotide sequence ID" value="NC_015931.1"/>
</dbReference>
<dbReference type="GeneID" id="11138429"/>
<reference evidence="2 3" key="1">
    <citation type="journal article" date="2011" name="Stand. Genomic Sci.">
        <title>Complete genome sequence of the hyperthermophilic chemolithoautotroph Pyrolobus fumarii type strain (1A).</title>
        <authorList>
            <person name="Anderson I."/>
            <person name="Goker M."/>
            <person name="Nolan M."/>
            <person name="Lucas S."/>
            <person name="Hammon N."/>
            <person name="Deshpande S."/>
            <person name="Cheng J.F."/>
            <person name="Tapia R."/>
            <person name="Han C."/>
            <person name="Goodwin L."/>
            <person name="Pitluck S."/>
            <person name="Huntemann M."/>
            <person name="Liolios K."/>
            <person name="Ivanova N."/>
            <person name="Pagani I."/>
            <person name="Mavromatis K."/>
            <person name="Ovchinikova G."/>
            <person name="Pati A."/>
            <person name="Chen A."/>
            <person name="Palaniappan K."/>
            <person name="Land M."/>
            <person name="Hauser L."/>
            <person name="Brambilla E.M."/>
            <person name="Huber H."/>
            <person name="Yasawong M."/>
            <person name="Rohde M."/>
            <person name="Spring S."/>
            <person name="Abt B."/>
            <person name="Sikorski J."/>
            <person name="Wirth R."/>
            <person name="Detter J.C."/>
            <person name="Woyke T."/>
            <person name="Bristow J."/>
            <person name="Eisen J.A."/>
            <person name="Markowitz V."/>
            <person name="Hugenholtz P."/>
            <person name="Kyrpides N.C."/>
            <person name="Klenk H.P."/>
            <person name="Lapidus A."/>
        </authorList>
    </citation>
    <scope>NUCLEOTIDE SEQUENCE [LARGE SCALE GENOMIC DNA]</scope>
    <source>
        <strain evidence="3">DSM 11204 / 1A</strain>
    </source>
</reference>
<evidence type="ECO:0000313" key="3">
    <source>
        <dbReference type="Proteomes" id="UP000001037"/>
    </source>
</evidence>
<dbReference type="PANTHER" id="PTHR37030">
    <property type="entry name" value="NUCLEOTIDYLTRANSFERASE"/>
    <property type="match status" value="1"/>
</dbReference>
<dbReference type="eggNOG" id="arCOG01205">
    <property type="taxonomic scope" value="Archaea"/>
</dbReference>
<dbReference type="HOGENOM" id="CLU_159724_1_0_2"/>
<gene>
    <name evidence="2" type="ordered locus">Pyrfu_1246</name>
</gene>
<dbReference type="Gene3D" id="3.30.460.10">
    <property type="entry name" value="Beta Polymerase, domain 2"/>
    <property type="match status" value="1"/>
</dbReference>
<protein>
    <submittedName>
        <fullName evidence="2">DNA polymerase beta domain protein region</fullName>
    </submittedName>
</protein>
<proteinExistence type="predicted"/>
<organism evidence="2 3">
    <name type="scientific">Pyrolobus fumarii (strain DSM 11204 / 1A)</name>
    <dbReference type="NCBI Taxonomy" id="694429"/>
    <lineage>
        <taxon>Archaea</taxon>
        <taxon>Thermoproteota</taxon>
        <taxon>Thermoprotei</taxon>
        <taxon>Desulfurococcales</taxon>
        <taxon>Pyrodictiaceae</taxon>
        <taxon>Pyrolobus</taxon>
    </lineage>
</organism>
<accession>G0EG04</accession>
<dbReference type="Pfam" id="PF01909">
    <property type="entry name" value="NTP_transf_2"/>
    <property type="match status" value="1"/>
</dbReference>
<dbReference type="STRING" id="694429.Pyrfu_1246"/>
<dbReference type="PANTHER" id="PTHR37030:SF3">
    <property type="entry name" value="POLYMERASE NUCLEOTIDYL TRANSFERASE DOMAIN-CONTAINING PROTEIN"/>
    <property type="match status" value="1"/>
</dbReference>
<dbReference type="PROSITE" id="PS50152">
    <property type="entry name" value="25A_SYNTH_3"/>
    <property type="match status" value="1"/>
</dbReference>
<dbReference type="InterPro" id="IPR002934">
    <property type="entry name" value="Polymerase_NTP_transf_dom"/>
</dbReference>
<name>G0EG04_PYRF1</name>
<keyword evidence="3" id="KW-1185">Reference proteome</keyword>
<dbReference type="GO" id="GO:0016779">
    <property type="term" value="F:nucleotidyltransferase activity"/>
    <property type="evidence" value="ECO:0007669"/>
    <property type="project" value="InterPro"/>
</dbReference>
<dbReference type="InterPro" id="IPR043519">
    <property type="entry name" value="NT_sf"/>
</dbReference>
<dbReference type="KEGG" id="pfm:Pyrfu_1246"/>
<dbReference type="SUPFAM" id="SSF81301">
    <property type="entry name" value="Nucleotidyltransferase"/>
    <property type="match status" value="1"/>
</dbReference>
<feature type="domain" description="Polymerase nucleotidyl transferase" evidence="1">
    <location>
        <begin position="24"/>
        <end position="77"/>
    </location>
</feature>
<dbReference type="EMBL" id="CP002838">
    <property type="protein sequence ID" value="AEM39105.1"/>
    <property type="molecule type" value="Genomic_DNA"/>
</dbReference>
<evidence type="ECO:0000313" key="2">
    <source>
        <dbReference type="EMBL" id="AEM39105.1"/>
    </source>
</evidence>